<dbReference type="GO" id="GO:0016491">
    <property type="term" value="F:oxidoreductase activity"/>
    <property type="evidence" value="ECO:0007669"/>
    <property type="project" value="UniProtKB-KW"/>
</dbReference>
<dbReference type="Proteomes" id="UP001050691">
    <property type="component" value="Unassembled WGS sequence"/>
</dbReference>
<dbReference type="AlphaFoldDB" id="A0AAV5A524"/>
<evidence type="ECO:0000313" key="3">
    <source>
        <dbReference type="Proteomes" id="UP001050691"/>
    </source>
</evidence>
<keyword evidence="3" id="KW-1185">Reference proteome</keyword>
<gene>
    <name evidence="2" type="ORF">Clacol_002334</name>
</gene>
<organism evidence="2 3">
    <name type="scientific">Clathrus columnatus</name>
    <dbReference type="NCBI Taxonomy" id="1419009"/>
    <lineage>
        <taxon>Eukaryota</taxon>
        <taxon>Fungi</taxon>
        <taxon>Dikarya</taxon>
        <taxon>Basidiomycota</taxon>
        <taxon>Agaricomycotina</taxon>
        <taxon>Agaricomycetes</taxon>
        <taxon>Phallomycetidae</taxon>
        <taxon>Phallales</taxon>
        <taxon>Clathraceae</taxon>
        <taxon>Clathrus</taxon>
    </lineage>
</organism>
<dbReference type="InterPro" id="IPR036291">
    <property type="entry name" value="NAD(P)-bd_dom_sf"/>
</dbReference>
<dbReference type="InterPro" id="IPR002347">
    <property type="entry name" value="SDR_fam"/>
</dbReference>
<name>A0AAV5A524_9AGAM</name>
<evidence type="ECO:0008006" key="4">
    <source>
        <dbReference type="Google" id="ProtNLM"/>
    </source>
</evidence>
<protein>
    <recommendedName>
        <fullName evidence="4">NAD(P)-binding protein</fullName>
    </recommendedName>
</protein>
<comment type="caution">
    <text evidence="2">The sequence shown here is derived from an EMBL/GenBank/DDBJ whole genome shotgun (WGS) entry which is preliminary data.</text>
</comment>
<accession>A0AAV5A524</accession>
<dbReference type="PANTHER" id="PTHR43157">
    <property type="entry name" value="PHOSPHATIDYLINOSITOL-GLYCAN BIOSYNTHESIS CLASS F PROTEIN-RELATED"/>
    <property type="match status" value="1"/>
</dbReference>
<evidence type="ECO:0000256" key="1">
    <source>
        <dbReference type="ARBA" id="ARBA00023002"/>
    </source>
</evidence>
<evidence type="ECO:0000313" key="2">
    <source>
        <dbReference type="EMBL" id="GJJ08126.1"/>
    </source>
</evidence>
<dbReference type="SUPFAM" id="SSF51735">
    <property type="entry name" value="NAD(P)-binding Rossmann-fold domains"/>
    <property type="match status" value="1"/>
</dbReference>
<dbReference type="EMBL" id="BPWL01000003">
    <property type="protein sequence ID" value="GJJ08126.1"/>
    <property type="molecule type" value="Genomic_DNA"/>
</dbReference>
<dbReference type="PRINTS" id="PR00081">
    <property type="entry name" value="GDHRDH"/>
</dbReference>
<dbReference type="Pfam" id="PF00106">
    <property type="entry name" value="adh_short"/>
    <property type="match status" value="1"/>
</dbReference>
<keyword evidence="1" id="KW-0560">Oxidoreductase</keyword>
<proteinExistence type="predicted"/>
<reference evidence="2" key="1">
    <citation type="submission" date="2021-10" db="EMBL/GenBank/DDBJ databases">
        <title>De novo Genome Assembly of Clathrus columnatus (Basidiomycota, Fungi) Using Illumina and Nanopore Sequence Data.</title>
        <authorList>
            <person name="Ogiso-Tanaka E."/>
            <person name="Itagaki H."/>
            <person name="Hosoya T."/>
            <person name="Hosaka K."/>
        </authorList>
    </citation>
    <scope>NUCLEOTIDE SEQUENCE</scope>
    <source>
        <strain evidence="2">MO-923</strain>
    </source>
</reference>
<dbReference type="Gene3D" id="3.40.50.720">
    <property type="entry name" value="NAD(P)-binding Rossmann-like Domain"/>
    <property type="match status" value="1"/>
</dbReference>
<dbReference type="PANTHER" id="PTHR43157:SF31">
    <property type="entry name" value="PHOSPHATIDYLINOSITOL-GLYCAN BIOSYNTHESIS CLASS F PROTEIN"/>
    <property type="match status" value="1"/>
</dbReference>
<sequence>MGKFEGIQYIKDQCFMDLPELSSFAQDLSGKTIIVIGANIGLGLATAKHFASLKPSRLILGCRSKEKGDAAVKEIQQGIDSSETTVENWEIDLEKNKMISDFADRFEREANGQLDILIMNAGLNTICHTSTESGWEKSIQVNHLGTALLTLLLLPYMKNAPYSPPTPRIVVVGSETHYFVTFKKQARKPNIIEALNEETSSGAMSERYYYTKLLNLFFARSLAARLPSPSAENRNPVVTVVNPGWCKTELMRDQQTTLKGRVIRVFSLFMCRTAEEGGRVILWAALSHLDNELHGRYSTSFRIEEESDYSLTPQGREAEKRTWDETISILEKVDPRVKTIVQEQLTNPSS</sequence>